<organism evidence="4 5">
    <name type="scientific">Cytobacillus horneckiae</name>
    <dbReference type="NCBI Taxonomy" id="549687"/>
    <lineage>
        <taxon>Bacteria</taxon>
        <taxon>Bacillati</taxon>
        <taxon>Bacillota</taxon>
        <taxon>Bacilli</taxon>
        <taxon>Bacillales</taxon>
        <taxon>Bacillaceae</taxon>
        <taxon>Cytobacillus</taxon>
    </lineage>
</organism>
<dbReference type="SUPFAM" id="SSF53474">
    <property type="entry name" value="alpha/beta-Hydrolases"/>
    <property type="match status" value="1"/>
</dbReference>
<accession>A0A2N0ZC01</accession>
<dbReference type="PANTHER" id="PTHR45527:SF1">
    <property type="entry name" value="FATTY ACID SYNTHASE"/>
    <property type="match status" value="1"/>
</dbReference>
<dbReference type="InterPro" id="IPR036736">
    <property type="entry name" value="ACP-like_sf"/>
</dbReference>
<dbReference type="SUPFAM" id="SSF52777">
    <property type="entry name" value="CoA-dependent acyltransferases"/>
    <property type="match status" value="2"/>
</dbReference>
<dbReference type="GO" id="GO:0005737">
    <property type="term" value="C:cytoplasm"/>
    <property type="evidence" value="ECO:0007669"/>
    <property type="project" value="TreeGrafter"/>
</dbReference>
<dbReference type="InterPro" id="IPR009081">
    <property type="entry name" value="PP-bd_ACP"/>
</dbReference>
<dbReference type="Pfam" id="PF00550">
    <property type="entry name" value="PP-binding"/>
    <property type="match status" value="1"/>
</dbReference>
<dbReference type="InterPro" id="IPR045851">
    <property type="entry name" value="AMP-bd_C_sf"/>
</dbReference>
<dbReference type="InterPro" id="IPR001242">
    <property type="entry name" value="Condensation_dom"/>
</dbReference>
<dbReference type="InterPro" id="IPR001031">
    <property type="entry name" value="Thioesterase"/>
</dbReference>
<dbReference type="InterPro" id="IPR020845">
    <property type="entry name" value="AMP-binding_CS"/>
</dbReference>
<evidence type="ECO:0000256" key="1">
    <source>
        <dbReference type="ARBA" id="ARBA00001957"/>
    </source>
</evidence>
<dbReference type="SUPFAM" id="SSF47336">
    <property type="entry name" value="ACP-like"/>
    <property type="match status" value="1"/>
</dbReference>
<dbReference type="InterPro" id="IPR000873">
    <property type="entry name" value="AMP-dep_synth/lig_dom"/>
</dbReference>
<dbReference type="Gene3D" id="3.40.50.12780">
    <property type="entry name" value="N-terminal domain of ligase-like"/>
    <property type="match status" value="1"/>
</dbReference>
<comment type="similarity">
    <text evidence="2">Belongs to the ATP-dependent AMP-binding enzyme family.</text>
</comment>
<dbReference type="Proteomes" id="UP000233343">
    <property type="component" value="Unassembled WGS sequence"/>
</dbReference>
<dbReference type="InterPro" id="IPR023213">
    <property type="entry name" value="CAT-like_dom_sf"/>
</dbReference>
<dbReference type="GO" id="GO:0044550">
    <property type="term" value="P:secondary metabolite biosynthetic process"/>
    <property type="evidence" value="ECO:0007669"/>
    <property type="project" value="TreeGrafter"/>
</dbReference>
<dbReference type="Gene3D" id="3.30.559.30">
    <property type="entry name" value="Nonribosomal peptide synthetase, condensation domain"/>
    <property type="match status" value="1"/>
</dbReference>
<name>A0A2N0ZC01_9BACI</name>
<dbReference type="CDD" id="cd19531">
    <property type="entry name" value="LCL_NRPS-like"/>
    <property type="match status" value="1"/>
</dbReference>
<dbReference type="GO" id="GO:0003824">
    <property type="term" value="F:catalytic activity"/>
    <property type="evidence" value="ECO:0007669"/>
    <property type="project" value="InterPro"/>
</dbReference>
<evidence type="ECO:0000256" key="2">
    <source>
        <dbReference type="ARBA" id="ARBA00006432"/>
    </source>
</evidence>
<feature type="domain" description="Carrier" evidence="3">
    <location>
        <begin position="979"/>
        <end position="1054"/>
    </location>
</feature>
<dbReference type="NCBIfam" id="TIGR01733">
    <property type="entry name" value="AA-adenyl-dom"/>
    <property type="match status" value="1"/>
</dbReference>
<dbReference type="Gene3D" id="3.30.300.30">
    <property type="match status" value="1"/>
</dbReference>
<dbReference type="InterPro" id="IPR029058">
    <property type="entry name" value="AB_hydrolase_fold"/>
</dbReference>
<evidence type="ECO:0000313" key="5">
    <source>
        <dbReference type="Proteomes" id="UP000233343"/>
    </source>
</evidence>
<sequence length="1325" mass="152100">MFKEWQSMTTEIKSKPITYYKLKPSFSQERFWVLHNLEPHKPTYNISKVFRFQGDLNLEAWKKSLGKLLDRHEILRTSFIFEEELSQLVTSNMEYSFEYLERSKDEACKVINDFIHQPFDIECEDSLFKSKIIKTEFNVYYFVFNIHHILCDGPSLGILLKDLFSLYNHEVCKTVITLPELDIQFADFAEWERSLQEKTNYMESLDFWKKRLKNSPVKVEFNKHGATLGLNGKTNRFILSSELQQSIKKISKSNRTTLFTTLLTAFKVLINKYTSQSEISIGSPVSLKENKQLENVMGLFINTIVINSKIDSNTSFADNLKHIQANVYECFKNKYIPYDSIVKEISPSREDINNSLFNIMFALHYTSDKPTLEGIKYDEIQLDNSTSKLDLSLSIIVGNDQMELEVEYNTKLFNESYINQMFGHHFKTLLSNLSNNVNKPLKHIKIVTEEYQNSMFLKNTQNESSPQKCIHELFEDRVEANPHAIALTFEEQTLTYFELNQKCNKLVEEVKNKIDSGSPIGIYMDRSMEMIISIIAILKMGGVYVPLNIEDPPSRTINIIKKAKVAFVLTNNESKAKLRKCINVESYSVNESDLSIDKFTNNPLTKTTPESMLSIYFTSGSTGEPKGVINHHIGWINRMNCMQQTHNLQIGDPVLQKTLYTFDAFGLEVFWPLLFGGNVCLLDPGEHRNPRSIIDAMIKHRVIFLQVVPSMLNEIVGELNKEDISYLSQHLKFIASAGEPLTSALYNNLIKKIDCPVYNTWGPTEASIDVTQYLCREEDQFSGEIISIGKPVMNNEVYILDENLNPVPTYVTGDIYVSGIGLSKGYVNDPEKTISSFVNNPFKENKIMYRTGDKGYFLEDGNIKFVGREDNQIKLRGIRVELDEIERVINNCKLVKQGVVKVINNNNDYKLIAYISLLSESGAAMEEIKEELTSKLPLYMMPNHFEKMNSLPLLPNGKIDRKSLPIPDLSINSQVKLVLPRTNKELTICRIMSELLGHDQIGINSNFFDIGGHSLNAFKLLNIINKEFNVKLPLSIIFKHSTIEQMCKVIETSQSSESENSNIIPLQNGDVNKVPLFLIHPGGGGIICYYEFVRKMNIENPIYGIQSLGYDDNREPLKSIKHMAQEYVKEIVKMQPAGPYLLAGWSLGGTIAFEIAHQLEKLHKTVDFIGLIDTYPIDSKDDYLKVAQSRKSPVEAWASRLNISFDKDITQEEKIKIIHSEVKNRKMIPLESTINETNRILEIMYCNNVAAEEFHCDYYLNHNIHLFNVNELSEINPIPLVDADVWRERTTKNLFIYEIDGNHHNLMDKSKVNKLAKIFKTLLKE</sequence>
<dbReference type="InterPro" id="IPR042099">
    <property type="entry name" value="ANL_N_sf"/>
</dbReference>
<dbReference type="GO" id="GO:0031177">
    <property type="term" value="F:phosphopantetheine binding"/>
    <property type="evidence" value="ECO:0007669"/>
    <property type="project" value="TreeGrafter"/>
</dbReference>
<dbReference type="InterPro" id="IPR010071">
    <property type="entry name" value="AA_adenyl_dom"/>
</dbReference>
<evidence type="ECO:0000259" key="3">
    <source>
        <dbReference type="PROSITE" id="PS50075"/>
    </source>
</evidence>
<dbReference type="Pfam" id="PF00668">
    <property type="entry name" value="Condensation"/>
    <property type="match status" value="1"/>
</dbReference>
<gene>
    <name evidence="4" type="ORF">CWS20_21030</name>
</gene>
<dbReference type="EMBL" id="PISD01000051">
    <property type="protein sequence ID" value="PKG27036.1"/>
    <property type="molecule type" value="Genomic_DNA"/>
</dbReference>
<dbReference type="PANTHER" id="PTHR45527">
    <property type="entry name" value="NONRIBOSOMAL PEPTIDE SYNTHETASE"/>
    <property type="match status" value="1"/>
</dbReference>
<dbReference type="Pfam" id="PF00975">
    <property type="entry name" value="Thioesterase"/>
    <property type="match status" value="1"/>
</dbReference>
<dbReference type="PROSITE" id="PS50075">
    <property type="entry name" value="CARRIER"/>
    <property type="match status" value="1"/>
</dbReference>
<protein>
    <submittedName>
        <fullName evidence="4">Non-ribosomal peptide synthetase</fullName>
    </submittedName>
</protein>
<dbReference type="CDD" id="cd05930">
    <property type="entry name" value="A_NRPS"/>
    <property type="match status" value="1"/>
</dbReference>
<comment type="cofactor">
    <cofactor evidence="1">
        <name>pantetheine 4'-phosphate</name>
        <dbReference type="ChEBI" id="CHEBI:47942"/>
    </cofactor>
</comment>
<comment type="caution">
    <text evidence="4">The sequence shown here is derived from an EMBL/GenBank/DDBJ whole genome shotgun (WGS) entry which is preliminary data.</text>
</comment>
<evidence type="ECO:0000313" key="4">
    <source>
        <dbReference type="EMBL" id="PKG27036.1"/>
    </source>
</evidence>
<dbReference type="PROSITE" id="PS00455">
    <property type="entry name" value="AMP_BINDING"/>
    <property type="match status" value="1"/>
</dbReference>
<dbReference type="GO" id="GO:0008610">
    <property type="term" value="P:lipid biosynthetic process"/>
    <property type="evidence" value="ECO:0007669"/>
    <property type="project" value="UniProtKB-ARBA"/>
</dbReference>
<reference evidence="4 5" key="1">
    <citation type="journal article" date="2010" name="Int. J. Syst. Evol. Microbiol.">
        <title>Bacillus horneckiae sp. nov., isolated from a spacecraft-assembly clean room.</title>
        <authorList>
            <person name="Vaishampayan P."/>
            <person name="Probst A."/>
            <person name="Krishnamurthi S."/>
            <person name="Ghosh S."/>
            <person name="Osman S."/>
            <person name="McDowall A."/>
            <person name="Ruckmani A."/>
            <person name="Mayilraj S."/>
            <person name="Venkateswaran K."/>
        </authorList>
    </citation>
    <scope>NUCLEOTIDE SEQUENCE [LARGE SCALE GENOMIC DNA]</scope>
    <source>
        <strain evidence="5">1PO1SC</strain>
    </source>
</reference>
<dbReference type="Gene3D" id="3.40.50.1820">
    <property type="entry name" value="alpha/beta hydrolase"/>
    <property type="match status" value="1"/>
</dbReference>
<dbReference type="Gene3D" id="3.30.559.10">
    <property type="entry name" value="Chloramphenicol acetyltransferase-like domain"/>
    <property type="match status" value="1"/>
</dbReference>
<dbReference type="SUPFAM" id="SSF56801">
    <property type="entry name" value="Acetyl-CoA synthetase-like"/>
    <property type="match status" value="1"/>
</dbReference>
<dbReference type="GO" id="GO:0043041">
    <property type="term" value="P:amino acid activation for nonribosomal peptide biosynthetic process"/>
    <property type="evidence" value="ECO:0007669"/>
    <property type="project" value="TreeGrafter"/>
</dbReference>
<dbReference type="Pfam" id="PF00501">
    <property type="entry name" value="AMP-binding"/>
    <property type="match status" value="1"/>
</dbReference>
<keyword evidence="5" id="KW-1185">Reference proteome</keyword>
<proteinExistence type="inferred from homology"/>